<dbReference type="Proteomes" id="UP000051887">
    <property type="component" value="Unassembled WGS sequence"/>
</dbReference>
<keyword evidence="7" id="KW-0227">DNA damage</keyword>
<evidence type="ECO:0000259" key="13">
    <source>
        <dbReference type="SMART" id="SM00986"/>
    </source>
</evidence>
<dbReference type="GO" id="GO:0046872">
    <property type="term" value="F:metal ion binding"/>
    <property type="evidence" value="ECO:0007669"/>
    <property type="project" value="UniProtKB-KW"/>
</dbReference>
<evidence type="ECO:0000256" key="2">
    <source>
        <dbReference type="ARBA" id="ARBA00006521"/>
    </source>
</evidence>
<dbReference type="NCBIfam" id="TIGR00758">
    <property type="entry name" value="UDG_fam4"/>
    <property type="match status" value="1"/>
</dbReference>
<dbReference type="EMBL" id="CYSB01000029">
    <property type="protein sequence ID" value="CUH67585.1"/>
    <property type="molecule type" value="Genomic_DNA"/>
</dbReference>
<dbReference type="InterPro" id="IPR036895">
    <property type="entry name" value="Uracil-DNA_glycosylase-like_sf"/>
</dbReference>
<dbReference type="CDD" id="cd10030">
    <property type="entry name" value="UDG-F4_TTUDGA_SPO1dp_like"/>
    <property type="match status" value="1"/>
</dbReference>
<dbReference type="OrthoDB" id="5290748at2"/>
<feature type="domain" description="Uracil-DNA glycosylase-like" evidence="13">
    <location>
        <begin position="106"/>
        <end position="261"/>
    </location>
</feature>
<dbReference type="SMART" id="SM00987">
    <property type="entry name" value="UreE_C"/>
    <property type="match status" value="1"/>
</dbReference>
<feature type="region of interest" description="Disordered" evidence="12">
    <location>
        <begin position="39"/>
        <end position="67"/>
    </location>
</feature>
<accession>A0A0P1G1U4</accession>
<evidence type="ECO:0000256" key="11">
    <source>
        <dbReference type="ARBA" id="ARBA00023204"/>
    </source>
</evidence>
<dbReference type="GO" id="GO:0051539">
    <property type="term" value="F:4 iron, 4 sulfur cluster binding"/>
    <property type="evidence" value="ECO:0007669"/>
    <property type="project" value="UniProtKB-KW"/>
</dbReference>
<dbReference type="GO" id="GO:0006281">
    <property type="term" value="P:DNA repair"/>
    <property type="evidence" value="ECO:0007669"/>
    <property type="project" value="UniProtKB-KW"/>
</dbReference>
<keyword evidence="10" id="KW-0411">Iron-sulfur</keyword>
<evidence type="ECO:0000313" key="14">
    <source>
        <dbReference type="EMBL" id="CUH67585.1"/>
    </source>
</evidence>
<dbReference type="Proteomes" id="UP000051086">
    <property type="component" value="Unassembled WGS sequence"/>
</dbReference>
<dbReference type="EMBL" id="CYSC01000043">
    <property type="protein sequence ID" value="CUH73952.1"/>
    <property type="molecule type" value="Genomic_DNA"/>
</dbReference>
<evidence type="ECO:0000313" key="17">
    <source>
        <dbReference type="Proteomes" id="UP000051887"/>
    </source>
</evidence>
<dbReference type="InterPro" id="IPR005122">
    <property type="entry name" value="Uracil-DNA_glycosylase-like"/>
</dbReference>
<evidence type="ECO:0000256" key="7">
    <source>
        <dbReference type="ARBA" id="ARBA00022763"/>
    </source>
</evidence>
<evidence type="ECO:0000256" key="10">
    <source>
        <dbReference type="ARBA" id="ARBA00023014"/>
    </source>
</evidence>
<evidence type="ECO:0000256" key="8">
    <source>
        <dbReference type="ARBA" id="ARBA00022801"/>
    </source>
</evidence>
<evidence type="ECO:0000256" key="6">
    <source>
        <dbReference type="ARBA" id="ARBA00022723"/>
    </source>
</evidence>
<evidence type="ECO:0000256" key="4">
    <source>
        <dbReference type="ARBA" id="ARBA00019403"/>
    </source>
</evidence>
<evidence type="ECO:0000256" key="3">
    <source>
        <dbReference type="ARBA" id="ARBA00012030"/>
    </source>
</evidence>
<organism evidence="15 17">
    <name type="scientific">Thalassovita autumnalis</name>
    <dbReference type="NCBI Taxonomy" id="2072972"/>
    <lineage>
        <taxon>Bacteria</taxon>
        <taxon>Pseudomonadati</taxon>
        <taxon>Pseudomonadota</taxon>
        <taxon>Alphaproteobacteria</taxon>
        <taxon>Rhodobacterales</taxon>
        <taxon>Roseobacteraceae</taxon>
        <taxon>Thalassovita</taxon>
    </lineage>
</organism>
<keyword evidence="11" id="KW-0234">DNA repair</keyword>
<dbReference type="Gene3D" id="3.40.470.10">
    <property type="entry name" value="Uracil-DNA glycosylase-like domain"/>
    <property type="match status" value="1"/>
</dbReference>
<keyword evidence="16" id="KW-1185">Reference proteome</keyword>
<gene>
    <name evidence="14" type="ORF">TL5118_02254</name>
    <name evidence="15" type="ORF">TL5120_03769</name>
</gene>
<dbReference type="SUPFAM" id="SSF52141">
    <property type="entry name" value="Uracil-DNA glycosylase-like"/>
    <property type="match status" value="1"/>
</dbReference>
<keyword evidence="8" id="KW-0378">Hydrolase</keyword>
<dbReference type="AlphaFoldDB" id="A0A0P1G1U4"/>
<evidence type="ECO:0000256" key="9">
    <source>
        <dbReference type="ARBA" id="ARBA00023004"/>
    </source>
</evidence>
<name>A0A0P1G1U4_9RHOB</name>
<proteinExistence type="inferred from homology"/>
<dbReference type="SMART" id="SM00986">
    <property type="entry name" value="UDG"/>
    <property type="match status" value="1"/>
</dbReference>
<evidence type="ECO:0000256" key="5">
    <source>
        <dbReference type="ARBA" id="ARBA00022485"/>
    </source>
</evidence>
<keyword evidence="5" id="KW-0004">4Fe-4S</keyword>
<reference evidence="14 16" key="2">
    <citation type="submission" date="2015-09" db="EMBL/GenBank/DDBJ databases">
        <authorList>
            <person name="Rodrigo-Torres L."/>
            <person name="Arahal D.R."/>
        </authorList>
    </citation>
    <scope>NUCLEOTIDE SEQUENCE [LARGE SCALE GENOMIC DNA]</scope>
    <source>
        <strain evidence="14 16">CECT 5118</strain>
    </source>
</reference>
<comment type="catalytic activity">
    <reaction evidence="1">
        <text>Hydrolyzes single-stranded DNA or mismatched double-stranded DNA and polynucleotides, releasing free uracil.</text>
        <dbReference type="EC" id="3.2.2.27"/>
    </reaction>
</comment>
<dbReference type="EC" id="3.2.2.27" evidence="3"/>
<dbReference type="InterPro" id="IPR005273">
    <property type="entry name" value="Ura-DNA_glyco_family4"/>
</dbReference>
<evidence type="ECO:0000256" key="12">
    <source>
        <dbReference type="SAM" id="MobiDB-lite"/>
    </source>
</evidence>
<dbReference type="Pfam" id="PF03167">
    <property type="entry name" value="UDG"/>
    <property type="match status" value="1"/>
</dbReference>
<dbReference type="GO" id="GO:0004844">
    <property type="term" value="F:uracil DNA N-glycosylase activity"/>
    <property type="evidence" value="ECO:0007669"/>
    <property type="project" value="UniProtKB-EC"/>
</dbReference>
<dbReference type="PANTHER" id="PTHR33693">
    <property type="entry name" value="TYPE-5 URACIL-DNA GLYCOSYLASE"/>
    <property type="match status" value="1"/>
</dbReference>
<reference evidence="15 17" key="1">
    <citation type="submission" date="2015-09" db="EMBL/GenBank/DDBJ databases">
        <authorList>
            <consortium name="Swine Surveillance"/>
        </authorList>
    </citation>
    <scope>NUCLEOTIDE SEQUENCE [LARGE SCALE GENOMIC DNA]</scope>
    <source>
        <strain evidence="15 17">5120</strain>
    </source>
</reference>
<keyword evidence="9" id="KW-0408">Iron</keyword>
<sequence length="270" mass="29229">MEQVESALDYHVALAMLDWQIELGADEVLSEAPVNRYELQQSQPKQAPAGPDGKRRPPTPVAKPKVDPVADAKKLAAAAQDLAGLRAALEGFEHCELKQAARQLILSQGSVDARVMVIGEAPGRDEDREGRPFAGRTGALLDKMLAAINLSRSGDGASGAYLTTVLPWRGPTNRDASPAEVAMMKPFLERHIALQKPEVMVLMGNLPCQALLAKRGISRLRGQWAEVQVAGGPAIPALPMMNPERLMRNPNAKRDAWADLLFLRAKLDAL</sequence>
<evidence type="ECO:0000256" key="1">
    <source>
        <dbReference type="ARBA" id="ARBA00001400"/>
    </source>
</evidence>
<keyword evidence="6" id="KW-0479">Metal-binding</keyword>
<evidence type="ECO:0000313" key="15">
    <source>
        <dbReference type="EMBL" id="CUH73952.1"/>
    </source>
</evidence>
<comment type="similarity">
    <text evidence="2">Belongs to the uracil-DNA glycosylase (UDG) superfamily. Type 4 (UDGa) family.</text>
</comment>
<dbReference type="InterPro" id="IPR051536">
    <property type="entry name" value="UDG_Type-4/5"/>
</dbReference>
<evidence type="ECO:0000313" key="16">
    <source>
        <dbReference type="Proteomes" id="UP000051086"/>
    </source>
</evidence>
<dbReference type="PANTHER" id="PTHR33693:SF1">
    <property type="entry name" value="TYPE-4 URACIL-DNA GLYCOSYLASE"/>
    <property type="match status" value="1"/>
</dbReference>
<protein>
    <recommendedName>
        <fullName evidence="4">Type-4 uracil-DNA glycosylase</fullName>
        <ecNumber evidence="3">3.2.2.27</ecNumber>
    </recommendedName>
</protein>